<keyword evidence="2" id="KW-1185">Reference proteome</keyword>
<sequence>MELITQSPTVSIWSSYAKTNEDYIQVEFDFNLPPSPSLTTSIELLDFLLTSYVYSIRKELSLEGLSSRFRVRGSSIIWDLRAKQETLLKAIVEASKFLRGVHSDTNLIEEGKTSYMDSFDCYWKVPPYIDAYSHIKDLLDAYTWEDFKKEATMKGMSSLDFSLKFKQMLSHLNLNIIAVGSLAAQKVDEITHALVAISTSSPFQNIQLHFFYATVVYLHLCNLDDFEGLSLAYFTKMLMKSQFVYQLRTVENLGYYVEADFDENTLGGGIALQVQSDRTAVYLESRIEAFLQGFYQKIKATPESQLNLTLTSVAMILAEPSSDIPGKMSEFLFQIKAGTEQRNKTAETIQNLQTITKDKLLEFLSAKIIKSSHRSKISAHIVPAANQTVPSNSTHCCGHLIQDYETFYKLVFKPKAFQ</sequence>
<accession>A0ACC2UJ35</accession>
<protein>
    <submittedName>
        <fullName evidence="1">Metalloprotease</fullName>
        <ecNumber evidence="1">3.4.24.56</ecNumber>
    </submittedName>
</protein>
<keyword evidence="1" id="KW-0482">Metalloprotease</keyword>
<keyword evidence="1" id="KW-0378">Hydrolase</keyword>
<proteinExistence type="predicted"/>
<dbReference type="EMBL" id="QTSX02000721">
    <property type="protein sequence ID" value="KAJ9086387.1"/>
    <property type="molecule type" value="Genomic_DNA"/>
</dbReference>
<comment type="caution">
    <text evidence="1">The sequence shown here is derived from an EMBL/GenBank/DDBJ whole genome shotgun (WGS) entry which is preliminary data.</text>
</comment>
<evidence type="ECO:0000313" key="2">
    <source>
        <dbReference type="Proteomes" id="UP001165960"/>
    </source>
</evidence>
<keyword evidence="1" id="KW-0645">Protease</keyword>
<dbReference type="EC" id="3.4.24.56" evidence="1"/>
<name>A0ACC2UJ35_9FUNG</name>
<evidence type="ECO:0000313" key="1">
    <source>
        <dbReference type="EMBL" id="KAJ9086387.1"/>
    </source>
</evidence>
<gene>
    <name evidence="1" type="primary">STE23_6</name>
    <name evidence="1" type="ORF">DSO57_1004449</name>
</gene>
<organism evidence="1 2">
    <name type="scientific">Entomophthora muscae</name>
    <dbReference type="NCBI Taxonomy" id="34485"/>
    <lineage>
        <taxon>Eukaryota</taxon>
        <taxon>Fungi</taxon>
        <taxon>Fungi incertae sedis</taxon>
        <taxon>Zoopagomycota</taxon>
        <taxon>Entomophthoromycotina</taxon>
        <taxon>Entomophthoromycetes</taxon>
        <taxon>Entomophthorales</taxon>
        <taxon>Entomophthoraceae</taxon>
        <taxon>Entomophthora</taxon>
    </lineage>
</organism>
<reference evidence="1" key="1">
    <citation type="submission" date="2022-04" db="EMBL/GenBank/DDBJ databases">
        <title>Genome of the entomopathogenic fungus Entomophthora muscae.</title>
        <authorList>
            <person name="Elya C."/>
            <person name="Lovett B.R."/>
            <person name="Lee E."/>
            <person name="Macias A.M."/>
            <person name="Hajek A.E."/>
            <person name="De Bivort B.L."/>
            <person name="Kasson M.T."/>
            <person name="De Fine Licht H.H."/>
            <person name="Stajich J.E."/>
        </authorList>
    </citation>
    <scope>NUCLEOTIDE SEQUENCE</scope>
    <source>
        <strain evidence="1">Berkeley</strain>
    </source>
</reference>
<dbReference type="Proteomes" id="UP001165960">
    <property type="component" value="Unassembled WGS sequence"/>
</dbReference>